<dbReference type="PROSITE" id="PS50890">
    <property type="entry name" value="PUA"/>
    <property type="match status" value="1"/>
</dbReference>
<dbReference type="Pfam" id="PF05853">
    <property type="entry name" value="BKACE"/>
    <property type="match status" value="1"/>
</dbReference>
<comment type="caution">
    <text evidence="5">The sequence shown here is derived from an EMBL/GenBank/DDBJ whole genome shotgun (WGS) entry which is preliminary data.</text>
</comment>
<accession>A0A7J3VSW4</accession>
<organism evidence="5">
    <name type="scientific">Caldiarchaeum subterraneum</name>
    <dbReference type="NCBI Taxonomy" id="311458"/>
    <lineage>
        <taxon>Archaea</taxon>
        <taxon>Nitrososphaerota</taxon>
        <taxon>Candidatus Caldarchaeales</taxon>
        <taxon>Candidatus Caldarchaeaceae</taxon>
        <taxon>Candidatus Caldarchaeum</taxon>
    </lineage>
</organism>
<name>A0A7J3VSW4_CALS0</name>
<dbReference type="PANTHER" id="PTHR37418:SF2">
    <property type="entry name" value="3-KETO-5-AMINOHEXANOATE CLEAVAGE ENZYME"/>
    <property type="match status" value="1"/>
</dbReference>
<evidence type="ECO:0000313" key="5">
    <source>
        <dbReference type="EMBL" id="HHM44165.1"/>
    </source>
</evidence>
<dbReference type="Gene3D" id="3.20.20.70">
    <property type="entry name" value="Aldolase class I"/>
    <property type="match status" value="1"/>
</dbReference>
<evidence type="ECO:0000256" key="2">
    <source>
        <dbReference type="ARBA" id="ARBA00022679"/>
    </source>
</evidence>
<proteinExistence type="predicted"/>
<gene>
    <name evidence="5" type="ORF">ENM31_02565</name>
</gene>
<protein>
    <submittedName>
        <fullName evidence="5">3-keto-5-aminohexanoate cleavage protein</fullName>
    </submittedName>
</protein>
<comment type="cofactor">
    <cofactor evidence="1">
        <name>Zn(2+)</name>
        <dbReference type="ChEBI" id="CHEBI:29105"/>
    </cofactor>
</comment>
<dbReference type="PANTHER" id="PTHR37418">
    <property type="entry name" value="3-KETO-5-AMINOHEXANOATE CLEAVAGE ENZYME-RELATED"/>
    <property type="match status" value="1"/>
</dbReference>
<dbReference type="InterPro" id="IPR008567">
    <property type="entry name" value="BKACE"/>
</dbReference>
<keyword evidence="3" id="KW-0479">Metal-binding</keyword>
<dbReference type="GO" id="GO:0043720">
    <property type="term" value="F:3-keto-5-aminohexanoate cleavage activity"/>
    <property type="evidence" value="ECO:0007669"/>
    <property type="project" value="InterPro"/>
</dbReference>
<sequence>MENIHEKLIITVAPTGSGPQWKKTPYIPIAPEEIAKDAVKAYREGASVVHIHARDPLTKSPSPEVSLYRQIVEMIREECDMVIQLTTSGGAPYGISLEQRINLLLEIKPEFASLNVATMNFGDGVFINPPDFVRKLAMMMIEHKIKPEVECYDIGHIDLMNNLIREGLITNPVRASLVLGVKGGIQPSVENLLHMVRQLPPGARWNTIVVGRHQFPLLTVGMVMGGDVRVGMEDNIYLGRGILAKSNAELVGKVVRIAKELGREIANPSEAREMLGIEMTS</sequence>
<evidence type="ECO:0000256" key="1">
    <source>
        <dbReference type="ARBA" id="ARBA00001947"/>
    </source>
</evidence>
<keyword evidence="2" id="KW-0808">Transferase</keyword>
<dbReference type="InterPro" id="IPR013785">
    <property type="entry name" value="Aldolase_TIM"/>
</dbReference>
<reference evidence="5" key="1">
    <citation type="journal article" date="2020" name="mSystems">
        <title>Genome- and Community-Level Interaction Insights into Carbon Utilization and Element Cycling Functions of Hydrothermarchaeota in Hydrothermal Sediment.</title>
        <authorList>
            <person name="Zhou Z."/>
            <person name="Liu Y."/>
            <person name="Xu W."/>
            <person name="Pan J."/>
            <person name="Luo Z.H."/>
            <person name="Li M."/>
        </authorList>
    </citation>
    <scope>NUCLEOTIDE SEQUENCE [LARGE SCALE GENOMIC DNA]</scope>
    <source>
        <strain evidence="5">SpSt-1074</strain>
    </source>
</reference>
<keyword evidence="4" id="KW-0862">Zinc</keyword>
<dbReference type="EMBL" id="DRXH01000086">
    <property type="protein sequence ID" value="HHM44165.1"/>
    <property type="molecule type" value="Genomic_DNA"/>
</dbReference>
<evidence type="ECO:0000256" key="3">
    <source>
        <dbReference type="ARBA" id="ARBA00022723"/>
    </source>
</evidence>
<evidence type="ECO:0000256" key="4">
    <source>
        <dbReference type="ARBA" id="ARBA00022833"/>
    </source>
</evidence>
<dbReference type="GO" id="GO:0046872">
    <property type="term" value="F:metal ion binding"/>
    <property type="evidence" value="ECO:0007669"/>
    <property type="project" value="UniProtKB-KW"/>
</dbReference>
<dbReference type="AlphaFoldDB" id="A0A7J3VSW4"/>